<dbReference type="Proteomes" id="UP000050471">
    <property type="component" value="Unassembled WGS sequence"/>
</dbReference>
<dbReference type="Gene3D" id="1.10.1220.160">
    <property type="entry name" value="DNA sulphur modification protein DndE"/>
    <property type="match status" value="1"/>
</dbReference>
<proteinExistence type="predicted"/>
<name>A0A0P7J0U2_9RHOB</name>
<protein>
    <submittedName>
        <fullName evidence="1">DNA sulfur modification protein DndE</fullName>
    </submittedName>
</protein>
<dbReference type="InterPro" id="IPR014969">
    <property type="entry name" value="DNA_S_DndE"/>
</dbReference>
<evidence type="ECO:0000313" key="1">
    <source>
        <dbReference type="EMBL" id="KPN64770.1"/>
    </source>
</evidence>
<accession>A0A0P7J0U2</accession>
<dbReference type="EMBL" id="LKBA01000001">
    <property type="protein sequence ID" value="KPN64770.1"/>
    <property type="molecule type" value="Genomic_DNA"/>
</dbReference>
<gene>
    <name evidence="1" type="ORF">AKJ29_05900</name>
</gene>
<dbReference type="InterPro" id="IPR038472">
    <property type="entry name" value="DndE_sf"/>
</dbReference>
<reference evidence="1 2" key="1">
    <citation type="submission" date="2015-09" db="EMBL/GenBank/DDBJ databases">
        <title>Draft genome sequence of Aliiroseovarius crassostreae CV919-312TSm, the causative agent of Roseovarius Oyster Disease (formerly Juvenile Oyster Disease).</title>
        <authorList>
            <person name="Kessner L."/>
            <person name="Spinard E."/>
            <person name="Nelson D."/>
        </authorList>
    </citation>
    <scope>NUCLEOTIDE SEQUENCE [LARGE SCALE GENOMIC DNA]</scope>
    <source>
        <strain evidence="1 2">CV919-312</strain>
    </source>
</reference>
<dbReference type="NCBIfam" id="TIGR03184">
    <property type="entry name" value="DNA_S_dndE"/>
    <property type="match status" value="1"/>
</dbReference>
<sequence>MHFTKLKVSSEATGRLRMLRQRSGLTPNLLCRMALTSSLEMGPVGEMATPEESGQEFNAYTLFGSDQPIFLSLLSLVETSDDEELDDEELLRRLRCHIDRGIGYIAIRIDTPADAARLLSGEAA</sequence>
<dbReference type="AlphaFoldDB" id="A0A0P7J0U2"/>
<keyword evidence="2" id="KW-1185">Reference proteome</keyword>
<organism evidence="1 2">
    <name type="scientific">Aliiroseovarius crassostreae</name>
    <dbReference type="NCBI Taxonomy" id="154981"/>
    <lineage>
        <taxon>Bacteria</taxon>
        <taxon>Pseudomonadati</taxon>
        <taxon>Pseudomonadota</taxon>
        <taxon>Alphaproteobacteria</taxon>
        <taxon>Rhodobacterales</taxon>
        <taxon>Paracoccaceae</taxon>
        <taxon>Aliiroseovarius</taxon>
    </lineage>
</organism>
<dbReference type="Pfam" id="PF08870">
    <property type="entry name" value="DndE"/>
    <property type="match status" value="1"/>
</dbReference>
<dbReference type="OrthoDB" id="9181877at2"/>
<comment type="caution">
    <text evidence="1">The sequence shown here is derived from an EMBL/GenBank/DDBJ whole genome shotgun (WGS) entry which is preliminary data.</text>
</comment>
<evidence type="ECO:0000313" key="2">
    <source>
        <dbReference type="Proteomes" id="UP000050471"/>
    </source>
</evidence>
<dbReference type="STRING" id="154981.AKJ29_05900"/>
<dbReference type="RefSeq" id="WP_055187249.1">
    <property type="nucleotide sequence ID" value="NZ_FPBS01000016.1"/>
</dbReference>